<comment type="caution">
    <text evidence="1">The sequence shown here is derived from an EMBL/GenBank/DDBJ whole genome shotgun (WGS) entry which is preliminary data.</text>
</comment>
<dbReference type="EMBL" id="JAQIZT010000011">
    <property type="protein sequence ID" value="KAJ6980389.1"/>
    <property type="molecule type" value="Genomic_DNA"/>
</dbReference>
<evidence type="ECO:0000313" key="2">
    <source>
        <dbReference type="Proteomes" id="UP001164929"/>
    </source>
</evidence>
<organism evidence="1 2">
    <name type="scientific">Populus alba x Populus x berolinensis</name>
    <dbReference type="NCBI Taxonomy" id="444605"/>
    <lineage>
        <taxon>Eukaryota</taxon>
        <taxon>Viridiplantae</taxon>
        <taxon>Streptophyta</taxon>
        <taxon>Embryophyta</taxon>
        <taxon>Tracheophyta</taxon>
        <taxon>Spermatophyta</taxon>
        <taxon>Magnoliopsida</taxon>
        <taxon>eudicotyledons</taxon>
        <taxon>Gunneridae</taxon>
        <taxon>Pentapetalae</taxon>
        <taxon>rosids</taxon>
        <taxon>fabids</taxon>
        <taxon>Malpighiales</taxon>
        <taxon>Salicaceae</taxon>
        <taxon>Saliceae</taxon>
        <taxon>Populus</taxon>
    </lineage>
</organism>
<sequence>MEARTEFEREGRCVEEGGEMGYAWLPVCHSKDQSLLS</sequence>
<gene>
    <name evidence="1" type="ORF">NC653_028259</name>
</gene>
<proteinExistence type="predicted"/>
<evidence type="ECO:0000313" key="1">
    <source>
        <dbReference type="EMBL" id="KAJ6980389.1"/>
    </source>
</evidence>
<dbReference type="AlphaFoldDB" id="A0AAD6M7K5"/>
<protein>
    <submittedName>
        <fullName evidence="1">Uncharacterized protein</fullName>
    </submittedName>
</protein>
<accession>A0AAD6M7K5</accession>
<reference evidence="1" key="1">
    <citation type="journal article" date="2023" name="Mol. Ecol. Resour.">
        <title>Chromosome-level genome assembly of a triploid poplar Populus alba 'Berolinensis'.</title>
        <authorList>
            <person name="Chen S."/>
            <person name="Yu Y."/>
            <person name="Wang X."/>
            <person name="Wang S."/>
            <person name="Zhang T."/>
            <person name="Zhou Y."/>
            <person name="He R."/>
            <person name="Meng N."/>
            <person name="Wang Y."/>
            <person name="Liu W."/>
            <person name="Liu Z."/>
            <person name="Liu J."/>
            <person name="Guo Q."/>
            <person name="Huang H."/>
            <person name="Sederoff R.R."/>
            <person name="Wang G."/>
            <person name="Qu G."/>
            <person name="Chen S."/>
        </authorList>
    </citation>
    <scope>NUCLEOTIDE SEQUENCE</scope>
    <source>
        <strain evidence="1">SC-2020</strain>
    </source>
</reference>
<name>A0AAD6M7K5_9ROSI</name>
<dbReference type="Proteomes" id="UP001164929">
    <property type="component" value="Chromosome 11"/>
</dbReference>
<keyword evidence="2" id="KW-1185">Reference proteome</keyword>